<protein>
    <recommendedName>
        <fullName evidence="1">Lcl C-terminal domain-containing protein</fullName>
    </recommendedName>
</protein>
<dbReference type="AlphaFoldDB" id="A0A1I3UU36"/>
<feature type="domain" description="Lcl C-terminal" evidence="1">
    <location>
        <begin position="61"/>
        <end position="201"/>
    </location>
</feature>
<reference evidence="2 3" key="1">
    <citation type="submission" date="2016-10" db="EMBL/GenBank/DDBJ databases">
        <authorList>
            <person name="de Groot N.N."/>
        </authorList>
    </citation>
    <scope>NUCLEOTIDE SEQUENCE [LARGE SCALE GENOMIC DNA]</scope>
    <source>
        <strain evidence="2 3">LMG 23650</strain>
    </source>
</reference>
<dbReference type="Pfam" id="PF07603">
    <property type="entry name" value="Lcl_C"/>
    <property type="match status" value="1"/>
</dbReference>
<sequence length="202" mass="22224">MTWSYIGIFNHFVRPQVTNRRVVWLLLFLLAGILTPTSRSFAEPANQLIDDRYLIQSDGATVKDTQTGLTWMRCSVGQKWDGVDCQGRPERLTLSDATTRAAEFNSGNGYAGDTKWRVPTSDELGKLLICFHDAEAVVQANCPTQTPGTGVAGVAFPGIPDRAYWTASHASDGSPVSILFDTTPMYGFSDANEGLYLRLVRQ</sequence>
<dbReference type="Proteomes" id="UP000199548">
    <property type="component" value="Unassembled WGS sequence"/>
</dbReference>
<organism evidence="2 3">
    <name type="scientific">Paraburkholderia megapolitana</name>
    <dbReference type="NCBI Taxonomy" id="420953"/>
    <lineage>
        <taxon>Bacteria</taxon>
        <taxon>Pseudomonadati</taxon>
        <taxon>Pseudomonadota</taxon>
        <taxon>Betaproteobacteria</taxon>
        <taxon>Burkholderiales</taxon>
        <taxon>Burkholderiaceae</taxon>
        <taxon>Paraburkholderia</taxon>
    </lineage>
</organism>
<dbReference type="EMBL" id="FOQU01000012">
    <property type="protein sequence ID" value="SFJ85596.1"/>
    <property type="molecule type" value="Genomic_DNA"/>
</dbReference>
<dbReference type="STRING" id="420953.SAMN05192543_11252"/>
<evidence type="ECO:0000259" key="1">
    <source>
        <dbReference type="Pfam" id="PF07603"/>
    </source>
</evidence>
<keyword evidence="3" id="KW-1185">Reference proteome</keyword>
<proteinExistence type="predicted"/>
<name>A0A1I3UU36_9BURK</name>
<evidence type="ECO:0000313" key="3">
    <source>
        <dbReference type="Proteomes" id="UP000199548"/>
    </source>
</evidence>
<evidence type="ECO:0000313" key="2">
    <source>
        <dbReference type="EMBL" id="SFJ85596.1"/>
    </source>
</evidence>
<gene>
    <name evidence="2" type="ORF">SAMN05192543_11252</name>
</gene>
<dbReference type="InterPro" id="IPR011460">
    <property type="entry name" value="Lcl_C"/>
</dbReference>
<accession>A0A1I3UU36</accession>